<dbReference type="GO" id="GO:0043531">
    <property type="term" value="F:ADP binding"/>
    <property type="evidence" value="ECO:0007669"/>
    <property type="project" value="InterPro"/>
</dbReference>
<evidence type="ECO:0000256" key="5">
    <source>
        <dbReference type="ARBA" id="ARBA00022821"/>
    </source>
</evidence>
<comment type="similarity">
    <text evidence="1">Belongs to the disease resistance NB-LRR family.</text>
</comment>
<feature type="domain" description="Disease resistance protein winged helix" evidence="7">
    <location>
        <begin position="135"/>
        <end position="206"/>
    </location>
</feature>
<keyword evidence="4" id="KW-0547">Nucleotide-binding</keyword>
<dbReference type="InterPro" id="IPR058922">
    <property type="entry name" value="WHD_DRP"/>
</dbReference>
<dbReference type="GO" id="GO:0005524">
    <property type="term" value="F:ATP binding"/>
    <property type="evidence" value="ECO:0007669"/>
    <property type="project" value="UniProtKB-KW"/>
</dbReference>
<dbReference type="AlphaFoldDB" id="A0AAW2TCL4"/>
<dbReference type="PANTHER" id="PTHR23155">
    <property type="entry name" value="DISEASE RESISTANCE PROTEIN RP"/>
    <property type="match status" value="1"/>
</dbReference>
<evidence type="ECO:0000256" key="6">
    <source>
        <dbReference type="ARBA" id="ARBA00022840"/>
    </source>
</evidence>
<proteinExistence type="inferred from homology"/>
<dbReference type="InterPro" id="IPR027417">
    <property type="entry name" value="P-loop_NTPase"/>
</dbReference>
<dbReference type="InterPro" id="IPR044974">
    <property type="entry name" value="Disease_R_plants"/>
</dbReference>
<gene>
    <name evidence="8" type="ORF">Slati_4279900</name>
</gene>
<evidence type="ECO:0000256" key="1">
    <source>
        <dbReference type="ARBA" id="ARBA00008894"/>
    </source>
</evidence>
<evidence type="ECO:0000256" key="2">
    <source>
        <dbReference type="ARBA" id="ARBA00022614"/>
    </source>
</evidence>
<dbReference type="FunFam" id="1.10.8.430:FF:000003">
    <property type="entry name" value="Probable disease resistance protein At5g66910"/>
    <property type="match status" value="1"/>
</dbReference>
<reference evidence="8" key="1">
    <citation type="submission" date="2020-06" db="EMBL/GenBank/DDBJ databases">
        <authorList>
            <person name="Li T."/>
            <person name="Hu X."/>
            <person name="Zhang T."/>
            <person name="Song X."/>
            <person name="Zhang H."/>
            <person name="Dai N."/>
            <person name="Sheng W."/>
            <person name="Hou X."/>
            <person name="Wei L."/>
        </authorList>
    </citation>
    <scope>NUCLEOTIDE SEQUENCE</scope>
    <source>
        <strain evidence="8">KEN1</strain>
        <tissue evidence="8">Leaf</tissue>
    </source>
</reference>
<evidence type="ECO:0000256" key="4">
    <source>
        <dbReference type="ARBA" id="ARBA00022741"/>
    </source>
</evidence>
<organism evidence="8">
    <name type="scientific">Sesamum latifolium</name>
    <dbReference type="NCBI Taxonomy" id="2727402"/>
    <lineage>
        <taxon>Eukaryota</taxon>
        <taxon>Viridiplantae</taxon>
        <taxon>Streptophyta</taxon>
        <taxon>Embryophyta</taxon>
        <taxon>Tracheophyta</taxon>
        <taxon>Spermatophyta</taxon>
        <taxon>Magnoliopsida</taxon>
        <taxon>eudicotyledons</taxon>
        <taxon>Gunneridae</taxon>
        <taxon>Pentapetalae</taxon>
        <taxon>asterids</taxon>
        <taxon>lamiids</taxon>
        <taxon>Lamiales</taxon>
        <taxon>Pedaliaceae</taxon>
        <taxon>Sesamum</taxon>
    </lineage>
</organism>
<protein>
    <submittedName>
        <fullName evidence="8">Disease resistance RPP13-like protein 3</fullName>
    </submittedName>
</protein>
<keyword evidence="6" id="KW-0067">ATP-binding</keyword>
<accession>A0AAW2TCL4</accession>
<name>A0AAW2TCL4_9LAMI</name>
<keyword evidence="5" id="KW-0611">Plant defense</keyword>
<dbReference type="FunFam" id="1.10.10.10:FF:000322">
    <property type="entry name" value="Probable disease resistance protein At1g63360"/>
    <property type="match status" value="1"/>
</dbReference>
<dbReference type="Gene3D" id="1.10.8.430">
    <property type="entry name" value="Helical domain of apoptotic protease-activating factors"/>
    <property type="match status" value="1"/>
</dbReference>
<sequence>MKTDRASRLLLTSRSRDIPRHARYVHDLQLLGPDKSWQLFLKKAFINNTNGKCPEDLENIGREILKKCNGLPLAITVVGGLLVKQRQSESEWERVLNGLNSHLGRSGSGVSAILELSYQDLPPQLKSCFLCLGFFKEDAVIRASKLVNLWIAEGLISQEGEEKERVEEIARSYLDELINRNMVQVKEWGKFDGLKNCYVHDLLRKLSITKA</sequence>
<comment type="caution">
    <text evidence="8">The sequence shown here is derived from an EMBL/GenBank/DDBJ whole genome shotgun (WGS) entry which is preliminary data.</text>
</comment>
<dbReference type="InterPro" id="IPR036388">
    <property type="entry name" value="WH-like_DNA-bd_sf"/>
</dbReference>
<dbReference type="PANTHER" id="PTHR23155:SF1193">
    <property type="entry name" value="DISEASE RESISTANCE PROTEIN RPP13-RELATED"/>
    <property type="match status" value="1"/>
</dbReference>
<dbReference type="Pfam" id="PF23559">
    <property type="entry name" value="WHD_DRP"/>
    <property type="match status" value="1"/>
</dbReference>
<reference evidence="8" key="2">
    <citation type="journal article" date="2024" name="Plant">
        <title>Genomic evolution and insights into agronomic trait innovations of Sesamum species.</title>
        <authorList>
            <person name="Miao H."/>
            <person name="Wang L."/>
            <person name="Qu L."/>
            <person name="Liu H."/>
            <person name="Sun Y."/>
            <person name="Le M."/>
            <person name="Wang Q."/>
            <person name="Wei S."/>
            <person name="Zheng Y."/>
            <person name="Lin W."/>
            <person name="Duan Y."/>
            <person name="Cao H."/>
            <person name="Xiong S."/>
            <person name="Wang X."/>
            <person name="Wei L."/>
            <person name="Li C."/>
            <person name="Ma Q."/>
            <person name="Ju M."/>
            <person name="Zhao R."/>
            <person name="Li G."/>
            <person name="Mu C."/>
            <person name="Tian Q."/>
            <person name="Mei H."/>
            <person name="Zhang T."/>
            <person name="Gao T."/>
            <person name="Zhang H."/>
        </authorList>
    </citation>
    <scope>NUCLEOTIDE SEQUENCE</scope>
    <source>
        <strain evidence="8">KEN1</strain>
    </source>
</reference>
<evidence type="ECO:0000256" key="3">
    <source>
        <dbReference type="ARBA" id="ARBA00022737"/>
    </source>
</evidence>
<keyword evidence="2" id="KW-0433">Leucine-rich repeat</keyword>
<dbReference type="Gene3D" id="1.10.10.10">
    <property type="entry name" value="Winged helix-like DNA-binding domain superfamily/Winged helix DNA-binding domain"/>
    <property type="match status" value="1"/>
</dbReference>
<dbReference type="EMBL" id="JACGWN010000015">
    <property type="protein sequence ID" value="KAL0402500.1"/>
    <property type="molecule type" value="Genomic_DNA"/>
</dbReference>
<evidence type="ECO:0000313" key="8">
    <source>
        <dbReference type="EMBL" id="KAL0402500.1"/>
    </source>
</evidence>
<evidence type="ECO:0000259" key="7">
    <source>
        <dbReference type="Pfam" id="PF23559"/>
    </source>
</evidence>
<dbReference type="GO" id="GO:0098542">
    <property type="term" value="P:defense response to other organism"/>
    <property type="evidence" value="ECO:0007669"/>
    <property type="project" value="TreeGrafter"/>
</dbReference>
<keyword evidence="3" id="KW-0677">Repeat</keyword>
<dbReference type="SUPFAM" id="SSF52540">
    <property type="entry name" value="P-loop containing nucleoside triphosphate hydrolases"/>
    <property type="match status" value="1"/>
</dbReference>
<dbReference type="InterPro" id="IPR042197">
    <property type="entry name" value="Apaf_helical"/>
</dbReference>